<dbReference type="PANTHER" id="PTHR43584">
    <property type="entry name" value="NUCLEOTIDYL TRANSFERASE"/>
    <property type="match status" value="1"/>
</dbReference>
<sequence>MIRSAVLLAAGEGSRLRGSAPSKPLCPVAGRPLIDHALTGLAAAGIERVVVTLGYAADRVLAYLSSRSWPVVVEHAIVDHRRPNGVSALAAAPLLAGDEAVLAMCDHLVTPDHYTRLARVGAQGGLTLGIDRRLGHRWVDPSDVTCVATEGDSIVAIGKEMAPHDCYDTGVFAVGSSFFAALATLEAPSLTEGVRLLAADGRARVVDCSDLDWIDVDDAPALAHAEAWRSIVA</sequence>
<dbReference type="GO" id="GO:0016301">
    <property type="term" value="F:kinase activity"/>
    <property type="evidence" value="ECO:0007669"/>
    <property type="project" value="UniProtKB-KW"/>
</dbReference>
<keyword evidence="2" id="KW-0548">Nucleotidyltransferase</keyword>
<gene>
    <name evidence="5" type="ORF">GGQ80_001128</name>
</gene>
<keyword evidence="5" id="KW-0418">Kinase</keyword>
<dbReference type="EMBL" id="JACIEV010000002">
    <property type="protein sequence ID" value="MBB4153240.1"/>
    <property type="molecule type" value="Genomic_DNA"/>
</dbReference>
<keyword evidence="1" id="KW-0808">Transferase</keyword>
<dbReference type="Gene3D" id="3.90.550.10">
    <property type="entry name" value="Spore Coat Polysaccharide Biosynthesis Protein SpsA, Chain A"/>
    <property type="match status" value="1"/>
</dbReference>
<dbReference type="Pfam" id="PF12804">
    <property type="entry name" value="NTP_transf_3"/>
    <property type="match status" value="1"/>
</dbReference>
<reference evidence="5 6" key="1">
    <citation type="submission" date="2020-08" db="EMBL/GenBank/DDBJ databases">
        <title>Genomic Encyclopedia of Type Strains, Phase IV (KMG-IV): sequencing the most valuable type-strain genomes for metagenomic binning, comparative biology and taxonomic classification.</title>
        <authorList>
            <person name="Goeker M."/>
        </authorList>
    </citation>
    <scope>NUCLEOTIDE SEQUENCE [LARGE SCALE GENOMIC DNA]</scope>
    <source>
        <strain evidence="5 6">YC6723</strain>
    </source>
</reference>
<dbReference type="RefSeq" id="WP_183982896.1">
    <property type="nucleotide sequence ID" value="NZ_JACIEV010000002.1"/>
</dbReference>
<proteinExistence type="predicted"/>
<evidence type="ECO:0000256" key="2">
    <source>
        <dbReference type="ARBA" id="ARBA00022695"/>
    </source>
</evidence>
<dbReference type="GO" id="GO:0016779">
    <property type="term" value="F:nucleotidyltransferase activity"/>
    <property type="evidence" value="ECO:0007669"/>
    <property type="project" value="UniProtKB-KW"/>
</dbReference>
<dbReference type="PANTHER" id="PTHR43584:SF8">
    <property type="entry name" value="N-ACETYLMURAMATE ALPHA-1-PHOSPHATE URIDYLYLTRANSFERASE"/>
    <property type="match status" value="1"/>
</dbReference>
<accession>A0A840F5Q5</accession>
<evidence type="ECO:0000256" key="3">
    <source>
        <dbReference type="ARBA" id="ARBA00022842"/>
    </source>
</evidence>
<dbReference type="InterPro" id="IPR029044">
    <property type="entry name" value="Nucleotide-diphossugar_trans"/>
</dbReference>
<comment type="caution">
    <text evidence="5">The sequence shown here is derived from an EMBL/GenBank/DDBJ whole genome shotgun (WGS) entry which is preliminary data.</text>
</comment>
<organism evidence="5 6">
    <name type="scientific">Sphingomonas jinjuensis</name>
    <dbReference type="NCBI Taxonomy" id="535907"/>
    <lineage>
        <taxon>Bacteria</taxon>
        <taxon>Pseudomonadati</taxon>
        <taxon>Pseudomonadota</taxon>
        <taxon>Alphaproteobacteria</taxon>
        <taxon>Sphingomonadales</taxon>
        <taxon>Sphingomonadaceae</taxon>
        <taxon>Sphingomonas</taxon>
    </lineage>
</organism>
<dbReference type="InterPro" id="IPR025877">
    <property type="entry name" value="MobA-like_NTP_Trfase"/>
</dbReference>
<keyword evidence="6" id="KW-1185">Reference proteome</keyword>
<evidence type="ECO:0000259" key="4">
    <source>
        <dbReference type="Pfam" id="PF12804"/>
    </source>
</evidence>
<dbReference type="Proteomes" id="UP000529795">
    <property type="component" value="Unassembled WGS sequence"/>
</dbReference>
<feature type="domain" description="MobA-like NTP transferase" evidence="4">
    <location>
        <begin position="5"/>
        <end position="123"/>
    </location>
</feature>
<keyword evidence="3" id="KW-0460">Magnesium</keyword>
<evidence type="ECO:0000313" key="5">
    <source>
        <dbReference type="EMBL" id="MBB4153240.1"/>
    </source>
</evidence>
<protein>
    <submittedName>
        <fullName evidence="5">Choline kinase</fullName>
    </submittedName>
</protein>
<evidence type="ECO:0000313" key="6">
    <source>
        <dbReference type="Proteomes" id="UP000529795"/>
    </source>
</evidence>
<name>A0A840F5Q5_9SPHN</name>
<evidence type="ECO:0000256" key="1">
    <source>
        <dbReference type="ARBA" id="ARBA00022679"/>
    </source>
</evidence>
<dbReference type="AlphaFoldDB" id="A0A840F5Q5"/>
<dbReference type="InterPro" id="IPR050065">
    <property type="entry name" value="GlmU-like"/>
</dbReference>
<dbReference type="SUPFAM" id="SSF53448">
    <property type="entry name" value="Nucleotide-diphospho-sugar transferases"/>
    <property type="match status" value="1"/>
</dbReference>